<proteinExistence type="predicted"/>
<sequence length="129" mass="13817">MDPSLQLESDITDSVPVGVMIIEEPPNAKVATTMDAGWTSSRPAGHEQPHGVSKNATYITSNLPWKSKASNSVDHRAKVIPIVSGQPVSLVEHQRSKGNLDHRAVALMEQGHGKRMSKVNTGGRTVGSK</sequence>
<organism evidence="1 2">
    <name type="scientific">Hibiscus sabdariffa</name>
    <name type="common">roselle</name>
    <dbReference type="NCBI Taxonomy" id="183260"/>
    <lineage>
        <taxon>Eukaryota</taxon>
        <taxon>Viridiplantae</taxon>
        <taxon>Streptophyta</taxon>
        <taxon>Embryophyta</taxon>
        <taxon>Tracheophyta</taxon>
        <taxon>Spermatophyta</taxon>
        <taxon>Magnoliopsida</taxon>
        <taxon>eudicotyledons</taxon>
        <taxon>Gunneridae</taxon>
        <taxon>Pentapetalae</taxon>
        <taxon>rosids</taxon>
        <taxon>malvids</taxon>
        <taxon>Malvales</taxon>
        <taxon>Malvaceae</taxon>
        <taxon>Malvoideae</taxon>
        <taxon>Hibiscus</taxon>
    </lineage>
</organism>
<name>A0ABR2F6Y4_9ROSI</name>
<comment type="caution">
    <text evidence="1">The sequence shown here is derived from an EMBL/GenBank/DDBJ whole genome shotgun (WGS) entry which is preliminary data.</text>
</comment>
<accession>A0ABR2F6Y4</accession>
<protein>
    <submittedName>
        <fullName evidence="1">Uncharacterized protein</fullName>
    </submittedName>
</protein>
<gene>
    <name evidence="1" type="ORF">V6N12_028822</name>
</gene>
<keyword evidence="2" id="KW-1185">Reference proteome</keyword>
<dbReference type="Proteomes" id="UP001472677">
    <property type="component" value="Unassembled WGS sequence"/>
</dbReference>
<reference evidence="1 2" key="1">
    <citation type="journal article" date="2024" name="G3 (Bethesda)">
        <title>Genome assembly of Hibiscus sabdariffa L. provides insights into metabolisms of medicinal natural products.</title>
        <authorList>
            <person name="Kim T."/>
        </authorList>
    </citation>
    <scope>NUCLEOTIDE SEQUENCE [LARGE SCALE GENOMIC DNA]</scope>
    <source>
        <strain evidence="1">TK-2024</strain>
        <tissue evidence="1">Old leaves</tissue>
    </source>
</reference>
<evidence type="ECO:0000313" key="1">
    <source>
        <dbReference type="EMBL" id="KAK8572779.1"/>
    </source>
</evidence>
<evidence type="ECO:0000313" key="2">
    <source>
        <dbReference type="Proteomes" id="UP001472677"/>
    </source>
</evidence>
<dbReference type="EMBL" id="JBBPBM010000008">
    <property type="protein sequence ID" value="KAK8572779.1"/>
    <property type="molecule type" value="Genomic_DNA"/>
</dbReference>